<dbReference type="Gene3D" id="2.60.120.970">
    <property type="match status" value="1"/>
</dbReference>
<reference evidence="3" key="1">
    <citation type="journal article" date="2023" name="Insect Mol. Biol.">
        <title>Genome sequencing provides insights into the evolution of gene families encoding plant cell wall-degrading enzymes in longhorned beetles.</title>
        <authorList>
            <person name="Shin N.R."/>
            <person name="Okamura Y."/>
            <person name="Kirsch R."/>
            <person name="Pauchet Y."/>
        </authorList>
    </citation>
    <scope>NUCLEOTIDE SEQUENCE</scope>
    <source>
        <strain evidence="3">AMC_N1</strain>
    </source>
</reference>
<feature type="domain" description="TGF-beta propeptide" evidence="2">
    <location>
        <begin position="126"/>
        <end position="244"/>
    </location>
</feature>
<keyword evidence="1" id="KW-0732">Signal</keyword>
<organism evidence="3 4">
    <name type="scientific">Aromia moschata</name>
    <dbReference type="NCBI Taxonomy" id="1265417"/>
    <lineage>
        <taxon>Eukaryota</taxon>
        <taxon>Metazoa</taxon>
        <taxon>Ecdysozoa</taxon>
        <taxon>Arthropoda</taxon>
        <taxon>Hexapoda</taxon>
        <taxon>Insecta</taxon>
        <taxon>Pterygota</taxon>
        <taxon>Neoptera</taxon>
        <taxon>Endopterygota</taxon>
        <taxon>Coleoptera</taxon>
        <taxon>Polyphaga</taxon>
        <taxon>Cucujiformia</taxon>
        <taxon>Chrysomeloidea</taxon>
        <taxon>Cerambycidae</taxon>
        <taxon>Cerambycinae</taxon>
        <taxon>Callichromatini</taxon>
        <taxon>Aromia</taxon>
    </lineage>
</organism>
<feature type="chain" id="PRO_5043361814" description="TGF-beta propeptide domain-containing protein" evidence="1">
    <location>
        <begin position="19"/>
        <end position="287"/>
    </location>
</feature>
<feature type="non-terminal residue" evidence="3">
    <location>
        <position position="1"/>
    </location>
</feature>
<dbReference type="AlphaFoldDB" id="A0AAV8YJD8"/>
<evidence type="ECO:0000313" key="3">
    <source>
        <dbReference type="EMBL" id="KAJ8951011.1"/>
    </source>
</evidence>
<dbReference type="InterPro" id="IPR001111">
    <property type="entry name" value="TGF-b_propeptide"/>
</dbReference>
<dbReference type="Pfam" id="PF00688">
    <property type="entry name" value="TGFb_propeptide"/>
    <property type="match status" value="1"/>
</dbReference>
<accession>A0AAV8YJD8</accession>
<gene>
    <name evidence="3" type="ORF">NQ318_006396</name>
</gene>
<keyword evidence="4" id="KW-1185">Reference proteome</keyword>
<feature type="signal peptide" evidence="1">
    <location>
        <begin position="1"/>
        <end position="18"/>
    </location>
</feature>
<dbReference type="Proteomes" id="UP001162162">
    <property type="component" value="Unassembled WGS sequence"/>
</dbReference>
<dbReference type="EMBL" id="JAPWTK010000091">
    <property type="protein sequence ID" value="KAJ8951011.1"/>
    <property type="molecule type" value="Genomic_DNA"/>
</dbReference>
<comment type="caution">
    <text evidence="3">The sequence shown here is derived from an EMBL/GenBank/DDBJ whole genome shotgun (WGS) entry which is preliminary data.</text>
</comment>
<evidence type="ECO:0000256" key="1">
    <source>
        <dbReference type="SAM" id="SignalP"/>
    </source>
</evidence>
<proteinExistence type="predicted"/>
<sequence length="287" mass="33564">QTMLKTVYFLTLVLYISANQNDGHNSAGRRYYFKIGKRTNDFKVNNRVYFLNHNITDYDYTHTPVDKVKPAHTKEKNINVENGGNHLLDEEWNFDHKTVTKKELPLFIHKLYENHDDGVSLTTTTRILFNQNNNSSSRIIMFNLNSLQRNETVIDADLYFFWPLEDTSKIYKESVVLRLYQFEKQGNGELNESNLIENPDVHKLFNVIYISKAQRGWQTFKIKKPIANWFNGEENLGLLLTISSYDDNNLISIFNDTNMGIYSTFAIITVKDNEFSKEEIALPQQHT</sequence>
<name>A0AAV8YJD8_9CUCU</name>
<evidence type="ECO:0000313" key="4">
    <source>
        <dbReference type="Proteomes" id="UP001162162"/>
    </source>
</evidence>
<protein>
    <recommendedName>
        <fullName evidence="2">TGF-beta propeptide domain-containing protein</fullName>
    </recommendedName>
</protein>
<evidence type="ECO:0000259" key="2">
    <source>
        <dbReference type="Pfam" id="PF00688"/>
    </source>
</evidence>